<protein>
    <submittedName>
        <fullName evidence="1">Uncharacterized protein</fullName>
    </submittedName>
</protein>
<evidence type="ECO:0000313" key="1">
    <source>
        <dbReference type="EMBL" id="MBK8525445.1"/>
    </source>
</evidence>
<dbReference type="EMBL" id="JADJUC010000031">
    <property type="protein sequence ID" value="MBK8525445.1"/>
    <property type="molecule type" value="Genomic_DNA"/>
</dbReference>
<dbReference type="AlphaFoldDB" id="A0A9D7K2X8"/>
<reference evidence="1" key="1">
    <citation type="submission" date="2020-10" db="EMBL/GenBank/DDBJ databases">
        <title>Connecting structure to function with the recovery of over 1000 high-quality activated sludge metagenome-assembled genomes encoding full-length rRNA genes using long-read sequencing.</title>
        <authorList>
            <person name="Singleton C.M."/>
            <person name="Petriglieri F."/>
            <person name="Kristensen J.M."/>
            <person name="Kirkegaard R.H."/>
            <person name="Michaelsen T.Y."/>
            <person name="Andersen M.H."/>
            <person name="Karst S.M."/>
            <person name="Dueholm M.S."/>
            <person name="Nielsen P.H."/>
            <person name="Albertsen M."/>
        </authorList>
    </citation>
    <scope>NUCLEOTIDE SEQUENCE</scope>
    <source>
        <strain evidence="1">Hirt_18-Q3-R61-65_BATAC.395</strain>
    </source>
</reference>
<sequence length="251" mass="27783">MSDEEKARSSVPDGWPTWAATLKPRIPARQLNLFERFAGWMSKNAPAVWEGELNLALENETHTDLRKKLGSTAQNAFAELALMDWWDRLIAAGNQSHRWEIPLLPPVVRLAPTRPEFVHKDFLLLQHFRTLEQAFVARLQEPLAPDQLRDAILCSAIVNGGVVSRPMLSSIISMDASSVSGHEGELRVTLHIPVGKSEITEQLWYPDALTSVLITRALKQPEISPPASSGTHAAASSSSVRSLGRAWFAII</sequence>
<name>A0A9D7K2X8_9PROT</name>
<evidence type="ECO:0000313" key="2">
    <source>
        <dbReference type="Proteomes" id="UP000886689"/>
    </source>
</evidence>
<dbReference type="Proteomes" id="UP000886689">
    <property type="component" value="Unassembled WGS sequence"/>
</dbReference>
<comment type="caution">
    <text evidence="1">The sequence shown here is derived from an EMBL/GenBank/DDBJ whole genome shotgun (WGS) entry which is preliminary data.</text>
</comment>
<proteinExistence type="predicted"/>
<gene>
    <name evidence="1" type="ORF">IPL58_16295</name>
</gene>
<accession>A0A9D7K2X8</accession>
<organism evidence="1 2">
    <name type="scientific">Candidatus Proximibacter danicus</name>
    <dbReference type="NCBI Taxonomy" id="2954365"/>
    <lineage>
        <taxon>Bacteria</taxon>
        <taxon>Pseudomonadati</taxon>
        <taxon>Pseudomonadota</taxon>
        <taxon>Betaproteobacteria</taxon>
        <taxon>Candidatus Proximibacter</taxon>
    </lineage>
</organism>